<accession>X1T3U5</accession>
<proteinExistence type="predicted"/>
<name>X1T3U5_9ZZZZ</name>
<dbReference type="SUPFAM" id="SSF103642">
    <property type="entry name" value="Sec-C motif"/>
    <property type="match status" value="1"/>
</dbReference>
<dbReference type="InterPro" id="IPR004027">
    <property type="entry name" value="SEC_C_motif"/>
</dbReference>
<gene>
    <name evidence="1" type="ORF">S12H4_39394</name>
</gene>
<sequence length="164" mass="18285">IIDEKNKTSHPKILTIRALWDTGATNCIIAPDIVKKLGLKPVTFTNVMHGGGIEENKPVYKINIYLPNSVYIPFINATEGIINGQFDLIIGMDIITLGDFAISNINNQSVVTFRVPSMRETDYVAESKIRITEPIMVDKMPGRNDPCLCGSGKKYKNCCLRKKK</sequence>
<dbReference type="InterPro" id="IPR021109">
    <property type="entry name" value="Peptidase_aspartic_dom_sf"/>
</dbReference>
<dbReference type="Gene3D" id="3.10.450.50">
    <property type="match status" value="1"/>
</dbReference>
<organism evidence="1">
    <name type="scientific">marine sediment metagenome</name>
    <dbReference type="NCBI Taxonomy" id="412755"/>
    <lineage>
        <taxon>unclassified sequences</taxon>
        <taxon>metagenomes</taxon>
        <taxon>ecological metagenomes</taxon>
    </lineage>
</organism>
<dbReference type="Gene3D" id="2.40.70.10">
    <property type="entry name" value="Acid Proteases"/>
    <property type="match status" value="1"/>
</dbReference>
<protein>
    <recommendedName>
        <fullName evidence="2">Peptidase A2 domain-containing protein</fullName>
    </recommendedName>
</protein>
<evidence type="ECO:0008006" key="2">
    <source>
        <dbReference type="Google" id="ProtNLM"/>
    </source>
</evidence>
<dbReference type="SUPFAM" id="SSF50630">
    <property type="entry name" value="Acid proteases"/>
    <property type="match status" value="1"/>
</dbReference>
<evidence type="ECO:0000313" key="1">
    <source>
        <dbReference type="EMBL" id="GAI99903.1"/>
    </source>
</evidence>
<reference evidence="1" key="1">
    <citation type="journal article" date="2014" name="Front. Microbiol.">
        <title>High frequency of phylogenetically diverse reductive dehalogenase-homologous genes in deep subseafloor sedimentary metagenomes.</title>
        <authorList>
            <person name="Kawai M."/>
            <person name="Futagami T."/>
            <person name="Toyoda A."/>
            <person name="Takaki Y."/>
            <person name="Nishi S."/>
            <person name="Hori S."/>
            <person name="Arai W."/>
            <person name="Tsubouchi T."/>
            <person name="Morono Y."/>
            <person name="Uchiyama I."/>
            <person name="Ito T."/>
            <person name="Fujiyama A."/>
            <person name="Inagaki F."/>
            <person name="Takami H."/>
        </authorList>
    </citation>
    <scope>NUCLEOTIDE SEQUENCE</scope>
    <source>
        <strain evidence="1">Expedition CK06-06</strain>
    </source>
</reference>
<comment type="caution">
    <text evidence="1">The sequence shown here is derived from an EMBL/GenBank/DDBJ whole genome shotgun (WGS) entry which is preliminary data.</text>
</comment>
<dbReference type="Pfam" id="PF02810">
    <property type="entry name" value="SEC-C"/>
    <property type="match status" value="1"/>
</dbReference>
<feature type="non-terminal residue" evidence="1">
    <location>
        <position position="1"/>
    </location>
</feature>
<dbReference type="EMBL" id="BARW01023805">
    <property type="protein sequence ID" value="GAI99903.1"/>
    <property type="molecule type" value="Genomic_DNA"/>
</dbReference>
<dbReference type="AlphaFoldDB" id="X1T3U5"/>